<dbReference type="PANTHER" id="PTHR43798">
    <property type="entry name" value="MONOACYLGLYCEROL LIPASE"/>
    <property type="match status" value="1"/>
</dbReference>
<evidence type="ECO:0000256" key="1">
    <source>
        <dbReference type="ARBA" id="ARBA00022801"/>
    </source>
</evidence>
<dbReference type="PANTHER" id="PTHR43798:SF31">
    <property type="entry name" value="AB HYDROLASE SUPERFAMILY PROTEIN YCLE"/>
    <property type="match status" value="1"/>
</dbReference>
<dbReference type="Gene3D" id="3.40.50.1820">
    <property type="entry name" value="alpha/beta hydrolase"/>
    <property type="match status" value="1"/>
</dbReference>
<feature type="signal peptide" evidence="2">
    <location>
        <begin position="1"/>
        <end position="28"/>
    </location>
</feature>
<name>A0A1I5XCR8_9PSEU</name>
<dbReference type="Pfam" id="PF12697">
    <property type="entry name" value="Abhydrolase_6"/>
    <property type="match status" value="1"/>
</dbReference>
<evidence type="ECO:0000256" key="2">
    <source>
        <dbReference type="SAM" id="SignalP"/>
    </source>
</evidence>
<dbReference type="AlphaFoldDB" id="A0A1I5XCR8"/>
<dbReference type="InterPro" id="IPR000073">
    <property type="entry name" value="AB_hydrolase_1"/>
</dbReference>
<dbReference type="GO" id="GO:0016020">
    <property type="term" value="C:membrane"/>
    <property type="evidence" value="ECO:0007669"/>
    <property type="project" value="TreeGrafter"/>
</dbReference>
<proteinExistence type="predicted"/>
<organism evidence="4 5">
    <name type="scientific">Amycolatopsis rubida</name>
    <dbReference type="NCBI Taxonomy" id="112413"/>
    <lineage>
        <taxon>Bacteria</taxon>
        <taxon>Bacillati</taxon>
        <taxon>Actinomycetota</taxon>
        <taxon>Actinomycetes</taxon>
        <taxon>Pseudonocardiales</taxon>
        <taxon>Pseudonocardiaceae</taxon>
        <taxon>Amycolatopsis</taxon>
    </lineage>
</organism>
<reference evidence="5" key="1">
    <citation type="submission" date="2016-10" db="EMBL/GenBank/DDBJ databases">
        <authorList>
            <person name="Varghese N."/>
            <person name="Submissions S."/>
        </authorList>
    </citation>
    <scope>NUCLEOTIDE SEQUENCE [LARGE SCALE GENOMIC DNA]</scope>
    <source>
        <strain evidence="5">DSM 44637</strain>
    </source>
</reference>
<dbReference type="InterPro" id="IPR050266">
    <property type="entry name" value="AB_hydrolase_sf"/>
</dbReference>
<dbReference type="RefSeq" id="WP_093575701.1">
    <property type="nucleotide sequence ID" value="NZ_FOWC01000010.1"/>
</dbReference>
<gene>
    <name evidence="4" type="ORF">SAMN05421854_110158</name>
</gene>
<sequence length="360" mass="37017">MGPARKHGRNTRFRRLAAVAAAAGTVLAAAAIPADASADTAAGARTCRDVTIPAKVGPLDVSVHGVLCTPDGPAKNTVQLLLHGGTYNASYWDYPVAGGRYSYARQANSGGYTTLAIDRLGSGTSSRPLSALVTVDSQANVVHQIVGRLKAGEVTGAPADRVALVGHSMGTGVASVETTAYHDVDAVVLTGGTSQLDTGALLKTLTSQVWPAALDPAFGPLIDPLYLTTRPGLRAAAFHDAGDVDPEVVQYDESTKDVASPVELSGVVLKGFSPDTTRKITVPTMLQVGSRDRLFCAPGNAADCASPQALARAQATAFGPAARLHTSVLPGAGHDLQLARNGADAARDVTRWLDTALPAQ</sequence>
<dbReference type="Proteomes" id="UP000199137">
    <property type="component" value="Unassembled WGS sequence"/>
</dbReference>
<dbReference type="EMBL" id="FOWC01000010">
    <property type="protein sequence ID" value="SFQ29765.1"/>
    <property type="molecule type" value="Genomic_DNA"/>
</dbReference>
<evidence type="ECO:0000313" key="5">
    <source>
        <dbReference type="Proteomes" id="UP000199137"/>
    </source>
</evidence>
<dbReference type="GO" id="GO:0016787">
    <property type="term" value="F:hydrolase activity"/>
    <property type="evidence" value="ECO:0007669"/>
    <property type="project" value="UniProtKB-KW"/>
</dbReference>
<feature type="chain" id="PRO_5038988945" evidence="2">
    <location>
        <begin position="29"/>
        <end position="360"/>
    </location>
</feature>
<keyword evidence="2" id="KW-0732">Signal</keyword>
<keyword evidence="1 4" id="KW-0378">Hydrolase</keyword>
<dbReference type="OrthoDB" id="5524362at2"/>
<feature type="domain" description="AB hydrolase-1" evidence="3">
    <location>
        <begin position="80"/>
        <end position="340"/>
    </location>
</feature>
<accession>A0A1I5XCR8</accession>
<dbReference type="STRING" id="112413.SAMN05421854_110158"/>
<evidence type="ECO:0000313" key="4">
    <source>
        <dbReference type="EMBL" id="SFQ29765.1"/>
    </source>
</evidence>
<protein>
    <submittedName>
        <fullName evidence="4">Lysophospholipase, alpha-beta hydrolase superfamily</fullName>
    </submittedName>
</protein>
<evidence type="ECO:0000259" key="3">
    <source>
        <dbReference type="Pfam" id="PF12697"/>
    </source>
</evidence>
<dbReference type="SUPFAM" id="SSF53474">
    <property type="entry name" value="alpha/beta-Hydrolases"/>
    <property type="match status" value="1"/>
</dbReference>
<dbReference type="InterPro" id="IPR029058">
    <property type="entry name" value="AB_hydrolase_fold"/>
</dbReference>